<protein>
    <submittedName>
        <fullName evidence="2">Pilin</fullName>
    </submittedName>
</protein>
<reference evidence="2 3" key="1">
    <citation type="submission" date="2014-11" db="EMBL/GenBank/DDBJ databases">
        <title>Genome of a novel goose pathogen.</title>
        <authorList>
            <person name="Hansen C.M."/>
            <person name="Hueffer K."/>
            <person name="Choi S.C."/>
        </authorList>
    </citation>
    <scope>NUCLEOTIDE SEQUENCE [LARGE SCALE GENOMIC DNA]</scope>
    <source>
        <strain evidence="2 3">KH1503</strain>
    </source>
</reference>
<organism evidence="2 3">
    <name type="scientific">Neisseria arctica</name>
    <dbReference type="NCBI Taxonomy" id="1470200"/>
    <lineage>
        <taxon>Bacteria</taxon>
        <taxon>Pseudomonadati</taxon>
        <taxon>Pseudomonadota</taxon>
        <taxon>Betaproteobacteria</taxon>
        <taxon>Neisseriales</taxon>
        <taxon>Neisseriaceae</taxon>
        <taxon>Neisseria</taxon>
    </lineage>
</organism>
<sequence length="151" mass="17422">MNSRGFTIIQIIFVILIISIITMVVLPTYQQHTRKARIERARAALLENAHYLERFYSRHSTFKQTSTTWPNLPVTHTQHFCIRPQGNARGALDDKFMLKAVAYNKQDEPRIIKINESLTTYLCETSSSTCSDKNTFFTGGSRVDKNCKLYQ</sequence>
<dbReference type="Gene3D" id="3.30.700.50">
    <property type="match status" value="1"/>
</dbReference>
<dbReference type="AlphaFoldDB" id="A0A0J0YUI5"/>
<keyword evidence="1" id="KW-0472">Membrane</keyword>
<dbReference type="SUPFAM" id="SSF54523">
    <property type="entry name" value="Pili subunits"/>
    <property type="match status" value="1"/>
</dbReference>
<dbReference type="Proteomes" id="UP000036027">
    <property type="component" value="Unassembled WGS sequence"/>
</dbReference>
<dbReference type="Pfam" id="PF16732">
    <property type="entry name" value="ComP_DUS"/>
    <property type="match status" value="1"/>
</dbReference>
<dbReference type="STRING" id="1470200.PL75_01305"/>
<name>A0A0J0YUI5_9NEIS</name>
<evidence type="ECO:0000313" key="3">
    <source>
        <dbReference type="Proteomes" id="UP000036027"/>
    </source>
</evidence>
<keyword evidence="1" id="KW-0812">Transmembrane</keyword>
<accession>A0A0J0YUI5</accession>
<dbReference type="InterPro" id="IPR031982">
    <property type="entry name" value="PilE-like"/>
</dbReference>
<dbReference type="InterPro" id="IPR045584">
    <property type="entry name" value="Pilin-like"/>
</dbReference>
<feature type="transmembrane region" description="Helical" evidence="1">
    <location>
        <begin position="6"/>
        <end position="29"/>
    </location>
</feature>
<dbReference type="EMBL" id="JTDO01000002">
    <property type="protein sequence ID" value="KLT73759.1"/>
    <property type="molecule type" value="Genomic_DNA"/>
</dbReference>
<dbReference type="OrthoDB" id="8595466at2"/>
<evidence type="ECO:0000256" key="1">
    <source>
        <dbReference type="SAM" id="Phobius"/>
    </source>
</evidence>
<evidence type="ECO:0000313" key="2">
    <source>
        <dbReference type="EMBL" id="KLT73759.1"/>
    </source>
</evidence>
<proteinExistence type="predicted"/>
<keyword evidence="1" id="KW-1133">Transmembrane helix</keyword>
<dbReference type="PATRIC" id="fig|1470200.3.peg.1054"/>
<comment type="caution">
    <text evidence="2">The sequence shown here is derived from an EMBL/GenBank/DDBJ whole genome shotgun (WGS) entry which is preliminary data.</text>
</comment>
<gene>
    <name evidence="2" type="ORF">PL75_01305</name>
</gene>
<keyword evidence="3" id="KW-1185">Reference proteome</keyword>
<dbReference type="GO" id="GO:0043683">
    <property type="term" value="P:type IV pilus assembly"/>
    <property type="evidence" value="ECO:0007669"/>
    <property type="project" value="InterPro"/>
</dbReference>